<keyword evidence="1" id="KW-0472">Membrane</keyword>
<reference evidence="2" key="1">
    <citation type="journal article" date="2014" name="Front. Microbiol.">
        <title>High frequency of phylogenetically diverse reductive dehalogenase-homologous genes in deep subseafloor sedimentary metagenomes.</title>
        <authorList>
            <person name="Kawai M."/>
            <person name="Futagami T."/>
            <person name="Toyoda A."/>
            <person name="Takaki Y."/>
            <person name="Nishi S."/>
            <person name="Hori S."/>
            <person name="Arai W."/>
            <person name="Tsubouchi T."/>
            <person name="Morono Y."/>
            <person name="Uchiyama I."/>
            <person name="Ito T."/>
            <person name="Fujiyama A."/>
            <person name="Inagaki F."/>
            <person name="Takami H."/>
        </authorList>
    </citation>
    <scope>NUCLEOTIDE SEQUENCE</scope>
    <source>
        <strain evidence="2">Expedition CK06-06</strain>
    </source>
</reference>
<accession>X1AGS9</accession>
<evidence type="ECO:0000256" key="1">
    <source>
        <dbReference type="SAM" id="Phobius"/>
    </source>
</evidence>
<protein>
    <submittedName>
        <fullName evidence="2">Uncharacterized protein</fullName>
    </submittedName>
</protein>
<keyword evidence="1" id="KW-1133">Transmembrane helix</keyword>
<evidence type="ECO:0000313" key="2">
    <source>
        <dbReference type="EMBL" id="GAG81795.1"/>
    </source>
</evidence>
<dbReference type="AlphaFoldDB" id="X1AGS9"/>
<feature type="transmembrane region" description="Helical" evidence="1">
    <location>
        <begin position="34"/>
        <end position="55"/>
    </location>
</feature>
<organism evidence="2">
    <name type="scientific">marine sediment metagenome</name>
    <dbReference type="NCBI Taxonomy" id="412755"/>
    <lineage>
        <taxon>unclassified sequences</taxon>
        <taxon>metagenomes</taxon>
        <taxon>ecological metagenomes</taxon>
    </lineage>
</organism>
<sequence length="92" mass="10417">MKEELENQEKEIRDKESRIHRLEILSAIYRASKFFGGILIGAGIFFLIWSIGIFFNAIDLGDANINTFLMVIFLLVGAILSIISGIFHLEKS</sequence>
<feature type="transmembrane region" description="Helical" evidence="1">
    <location>
        <begin position="67"/>
        <end position="89"/>
    </location>
</feature>
<gene>
    <name evidence="2" type="ORF">S01H4_31624</name>
</gene>
<comment type="caution">
    <text evidence="2">The sequence shown here is derived from an EMBL/GenBank/DDBJ whole genome shotgun (WGS) entry which is preliminary data.</text>
</comment>
<keyword evidence="1" id="KW-0812">Transmembrane</keyword>
<dbReference type="EMBL" id="BART01016444">
    <property type="protein sequence ID" value="GAG81795.1"/>
    <property type="molecule type" value="Genomic_DNA"/>
</dbReference>
<name>X1AGS9_9ZZZZ</name>
<proteinExistence type="predicted"/>